<dbReference type="OMA" id="NELMEGH"/>
<dbReference type="InterPro" id="IPR005379">
    <property type="entry name" value="FDM1-5/IDN2_XH"/>
</dbReference>
<dbReference type="Gramene" id="TraesLDM2D03G01261490.1">
    <property type="protein sequence ID" value="TraesLDM2D03G01261490.1"/>
    <property type="gene ID" value="TraesLDM2D03G01261490"/>
</dbReference>
<dbReference type="Gramene" id="TraesARI2D03G01276830.2">
    <property type="protein sequence ID" value="TraesARI2D03G01276830.2"/>
    <property type="gene ID" value="TraesARI2D03G01276830"/>
</dbReference>
<dbReference type="AlphaFoldDB" id="A0A1D5URW3"/>
<dbReference type="Gramene" id="TraesCS2D03G1013000.2">
    <property type="protein sequence ID" value="TraesCS2D03G1013000.2.CDS"/>
    <property type="gene ID" value="TraesCS2D03G1013000"/>
</dbReference>
<proteinExistence type="predicted"/>
<evidence type="ECO:0000313" key="5">
    <source>
        <dbReference type="Proteomes" id="UP000019116"/>
    </source>
</evidence>
<reference evidence="4" key="2">
    <citation type="submission" date="2018-10" db="UniProtKB">
        <authorList>
            <consortium name="EnsemblPlants"/>
        </authorList>
    </citation>
    <scope>IDENTIFICATION</scope>
</reference>
<dbReference type="Gramene" id="TraesNOR2D03G01276950.3">
    <property type="protein sequence ID" value="TraesNOR2D03G01276950.3"/>
    <property type="gene ID" value="TraesNOR2D03G01276950"/>
</dbReference>
<name>A0A1D5URW3_WHEAT</name>
<dbReference type="EnsemblPlants" id="TraesCS2D02G451900.2">
    <property type="protein sequence ID" value="TraesCS2D02G451900.2"/>
    <property type="gene ID" value="TraesCS2D02G451900"/>
</dbReference>
<dbReference type="GO" id="GO:0080188">
    <property type="term" value="P:gene silencing by siRNA-directed DNA methylation"/>
    <property type="evidence" value="ECO:0007669"/>
    <property type="project" value="InterPro"/>
</dbReference>
<dbReference type="Gramene" id="TraesMAC2D03G01258510.1">
    <property type="protein sequence ID" value="TraesMAC2D03G01258510.1"/>
    <property type="gene ID" value="TraesMAC2D03G01258510"/>
</dbReference>
<keyword evidence="5" id="KW-1185">Reference proteome</keyword>
<dbReference type="Gramene" id="TraesNOR2D03G01276950.4">
    <property type="protein sequence ID" value="TraesNOR2D03G01276950.4"/>
    <property type="gene ID" value="TraesNOR2D03G01276950"/>
</dbReference>
<feature type="region of interest" description="Disordered" evidence="2">
    <location>
        <begin position="105"/>
        <end position="159"/>
    </location>
</feature>
<dbReference type="InterPro" id="IPR045177">
    <property type="entry name" value="FDM1-5/IDN2"/>
</dbReference>
<dbReference type="Gramene" id="TraesNOR2D03G01276950.6">
    <property type="protein sequence ID" value="TraesNOR2D03G01276950.6"/>
    <property type="gene ID" value="TraesNOR2D03G01276950"/>
</dbReference>
<evidence type="ECO:0000313" key="4">
    <source>
        <dbReference type="EnsemblPlants" id="TraesCS2D02G451900.2"/>
    </source>
</evidence>
<dbReference type="Gramene" id="TraesLAC2D03G01212030.2">
    <property type="protein sequence ID" value="TraesLAC2D03G01212030.2"/>
    <property type="gene ID" value="TraesLAC2D03G01212030"/>
</dbReference>
<reference evidence="4" key="1">
    <citation type="submission" date="2018-08" db="EMBL/GenBank/DDBJ databases">
        <authorList>
            <person name="Rossello M."/>
        </authorList>
    </citation>
    <scope>NUCLEOTIDE SEQUENCE [LARGE SCALE GENOMIC DNA]</scope>
    <source>
        <strain evidence="4">cv. Chinese Spring</strain>
    </source>
</reference>
<dbReference type="Gramene" id="TraesARI2D03G01276830.6">
    <property type="protein sequence ID" value="TraesARI2D03G01276830.6"/>
    <property type="gene ID" value="TraesARI2D03G01276830"/>
</dbReference>
<dbReference type="GeneID" id="123054534"/>
<dbReference type="Gramene" id="TraesSYM2D03G01276130.1">
    <property type="protein sequence ID" value="TraesSYM2D03G01276130.1"/>
    <property type="gene ID" value="TraesSYM2D03G01276130"/>
</dbReference>
<dbReference type="ExpressionAtlas" id="A0A1D5URW3">
    <property type="expression patterns" value="baseline and differential"/>
</dbReference>
<feature type="domain" description="Factor of DNA methylation 1-5/IDN2" evidence="3">
    <location>
        <begin position="202"/>
        <end position="330"/>
    </location>
</feature>
<dbReference type="OrthoDB" id="1892195at2759"/>
<gene>
    <name evidence="4" type="primary">LOC123054534</name>
</gene>
<dbReference type="SMR" id="A0A1D5URW3"/>
<evidence type="ECO:0000256" key="2">
    <source>
        <dbReference type="SAM" id="MobiDB-lite"/>
    </source>
</evidence>
<keyword evidence="1" id="KW-0175">Coiled coil</keyword>
<evidence type="ECO:0000256" key="1">
    <source>
        <dbReference type="SAM" id="Coils"/>
    </source>
</evidence>
<dbReference type="STRING" id="4565.A0A1D5URW3"/>
<dbReference type="Gramene" id="TraesRN2D0101069700.2">
    <property type="protein sequence ID" value="TraesRN2D0101069700.2"/>
    <property type="gene ID" value="TraesRN2D0101069700"/>
</dbReference>
<dbReference type="Pfam" id="PF03469">
    <property type="entry name" value="XH"/>
    <property type="match status" value="1"/>
</dbReference>
<dbReference type="PANTHER" id="PTHR21596:SF55">
    <property type="entry name" value="OS12G0572500 PROTEIN"/>
    <property type="match status" value="1"/>
</dbReference>
<dbReference type="Proteomes" id="UP000019116">
    <property type="component" value="Chromosome 2D"/>
</dbReference>
<dbReference type="Gramene" id="TraesSTA2D03G01249300.2">
    <property type="protein sequence ID" value="TraesSTA2D03G01249300.2"/>
    <property type="gene ID" value="TraesSTA2D03G01249300"/>
</dbReference>
<dbReference type="RefSeq" id="XP_044334250.1">
    <property type="nucleotide sequence ID" value="XM_044478315.1"/>
</dbReference>
<dbReference type="Gramene" id="TraesJAG2D03G01266280.4">
    <property type="protein sequence ID" value="TraesJAG2D03G01266280.4"/>
    <property type="gene ID" value="TraesJAG2D03G01266280"/>
</dbReference>
<evidence type="ECO:0000259" key="3">
    <source>
        <dbReference type="Pfam" id="PF03469"/>
    </source>
</evidence>
<dbReference type="PANTHER" id="PTHR21596">
    <property type="entry name" value="RIBONUCLEASE P SUBUNIT P38"/>
    <property type="match status" value="1"/>
</dbReference>
<organism evidence="4">
    <name type="scientific">Triticum aestivum</name>
    <name type="common">Wheat</name>
    <dbReference type="NCBI Taxonomy" id="4565"/>
    <lineage>
        <taxon>Eukaryota</taxon>
        <taxon>Viridiplantae</taxon>
        <taxon>Streptophyta</taxon>
        <taxon>Embryophyta</taxon>
        <taxon>Tracheophyta</taxon>
        <taxon>Spermatophyta</taxon>
        <taxon>Magnoliopsida</taxon>
        <taxon>Liliopsida</taxon>
        <taxon>Poales</taxon>
        <taxon>Poaceae</taxon>
        <taxon>BOP clade</taxon>
        <taxon>Pooideae</taxon>
        <taxon>Triticodae</taxon>
        <taxon>Triticeae</taxon>
        <taxon>Triticinae</taxon>
        <taxon>Triticum</taxon>
    </lineage>
</organism>
<sequence>MAESIATARAGSLVSKLESKICYHRDAALEYMEIKAVVGEVIEEKEMLQHDYHALKDELEAAKKTIVEVNKELAAENEETSLNKKELELVRKKLQDWEAKQNLPELQNCSASEHVQPSNSKQGQKRSMRHQEVPSQGPLGIDADKPDLAEERPGSMLVNNPIVGQTSVVSPSTNDDMVALREHMIKQFLEIDKYGGRIIGIKEMGKLNVKAFEIACAEKFRTTKAADASSKLYSLWQQRITDVSWNPFNTVTVEGNHQEVLNVNDDKLQELKKEWGESPYKAVIDALMEMKEYNCLGDRSTVYELWNYRADRKATLTECTEYMADRVQELTVVKRRKTRRRI</sequence>
<dbReference type="Gramene" id="TraesJAG2D03G01266280.2">
    <property type="protein sequence ID" value="TraesJAG2D03G01266280.2"/>
    <property type="gene ID" value="TraesJAG2D03G01266280"/>
</dbReference>
<dbReference type="RefSeq" id="XP_044334252.1">
    <property type="nucleotide sequence ID" value="XM_044478317.1"/>
</dbReference>
<feature type="compositionally biased region" description="Basic and acidic residues" evidence="2">
    <location>
        <begin position="142"/>
        <end position="153"/>
    </location>
</feature>
<dbReference type="Gramene" id="TraesLAC2D03G01212030.1">
    <property type="protein sequence ID" value="TraesLAC2D03G01212030.1"/>
    <property type="gene ID" value="TraesLAC2D03G01212030"/>
</dbReference>
<feature type="coiled-coil region" evidence="1">
    <location>
        <begin position="45"/>
        <end position="90"/>
    </location>
</feature>
<dbReference type="Gramene" id="TraesCS2D02G451900.2">
    <property type="protein sequence ID" value="TraesCS2D02G451900.2"/>
    <property type="gene ID" value="TraesCS2D02G451900"/>
</dbReference>
<feature type="compositionally biased region" description="Polar residues" evidence="2">
    <location>
        <begin position="105"/>
        <end position="122"/>
    </location>
</feature>
<protein>
    <recommendedName>
        <fullName evidence="3">Factor of DNA methylation 1-5/IDN2 domain-containing protein</fullName>
    </recommendedName>
</protein>
<accession>A0A1D5URW3</accession>
<dbReference type="Gramene" id="TraesSYM2D03G01276130.3">
    <property type="protein sequence ID" value="TraesSYM2D03G01276130.3"/>
    <property type="gene ID" value="TraesSYM2D03G01276130"/>
</dbReference>